<accession>A0A2S3WFC8</accession>
<dbReference type="Proteomes" id="UP000237194">
    <property type="component" value="Unassembled WGS sequence"/>
</dbReference>
<protein>
    <recommendedName>
        <fullName evidence="3">Ubiquitin-activating enzyme E1 FCCH domain-containing protein</fullName>
    </recommendedName>
</protein>
<gene>
    <name evidence="1" type="ORF">BGP80_17390</name>
</gene>
<reference evidence="1 2" key="2">
    <citation type="submission" date="2018-03" db="EMBL/GenBank/DDBJ databases">
        <title>Draft genome of Pseudomonas putida strain KT-27.</title>
        <authorList>
            <person name="Yoshizawa S."/>
            <person name="Khan N.H."/>
            <person name="Nishimura M."/>
            <person name="Chiura H.X."/>
            <person name="Ogura Y."/>
            <person name="Hayashi T."/>
            <person name="Kogure K."/>
        </authorList>
    </citation>
    <scope>NUCLEOTIDE SEQUENCE [LARGE SCALE GENOMIC DNA]</scope>
    <source>
        <strain evidence="1 2">KT-27</strain>
    </source>
</reference>
<name>A0A2S3WFC8_PSEPU</name>
<reference evidence="1 2" key="1">
    <citation type="submission" date="2016-08" db="EMBL/GenBank/DDBJ databases">
        <authorList>
            <person name="Seilhamer J.J."/>
        </authorList>
    </citation>
    <scope>NUCLEOTIDE SEQUENCE [LARGE SCALE GENOMIC DNA]</scope>
    <source>
        <strain evidence="1 2">KT-27</strain>
    </source>
</reference>
<dbReference type="EMBL" id="MIND01000018">
    <property type="protein sequence ID" value="POF89640.1"/>
    <property type="molecule type" value="Genomic_DNA"/>
</dbReference>
<evidence type="ECO:0000313" key="1">
    <source>
        <dbReference type="EMBL" id="POF89640.1"/>
    </source>
</evidence>
<organism evidence="1 2">
    <name type="scientific">Pseudomonas putida</name>
    <name type="common">Arthrobacter siderocapsulatus</name>
    <dbReference type="NCBI Taxonomy" id="303"/>
    <lineage>
        <taxon>Bacteria</taxon>
        <taxon>Pseudomonadati</taxon>
        <taxon>Pseudomonadota</taxon>
        <taxon>Gammaproteobacteria</taxon>
        <taxon>Pseudomonadales</taxon>
        <taxon>Pseudomonadaceae</taxon>
        <taxon>Pseudomonas</taxon>
    </lineage>
</organism>
<comment type="caution">
    <text evidence="1">The sequence shown here is derived from an EMBL/GenBank/DDBJ whole genome shotgun (WGS) entry which is preliminary data.</text>
</comment>
<proteinExistence type="predicted"/>
<dbReference type="Gene3D" id="2.60.40.10">
    <property type="entry name" value="Immunoglobulins"/>
    <property type="match status" value="1"/>
</dbReference>
<dbReference type="AlphaFoldDB" id="A0A2S3WFC8"/>
<sequence length="773" mass="83698">MPQMIQPSFSAGEMAPATYGRVDLARYYTGLRTCKNFMVMPEGGARNRPGFKFLAETKASARKSRLIPFQFSTEQTYAIEVGHLYMRFYTNGGQLVDGSTIYEIATTYQEQHLFELNFTQSADVLTIAHPSYAPMELKRLAPNNWTLTPISFTPAIDAPTGLTASPRSGGTGDTSEYRYKVTAVSPDESAEESLASAPATVNSYDNKAGAVLSWSAVAGADHYNVYKENNGSGIFGFIGQADGTAFTDNNISPEKDDTPPSYDNPFADGNNPGVVSYYQQRLVFAASTSKPQTIWMSRVGAFHNFGYSTPTKDDDAITLTIASRQVNRIRALVPLKDLLVLTSGAEVTITGDATGIKPTNVQAIFQSYIGSSTILPAVYGNTALYVQARGQKLADLSYSYTSDGFQGQDLTVLSSHLVRGYEITDMALAQAPDSVLWCVRSDGALLGFTYLPTQDVYSWHRHVSDGEFESVVSIPEGDEDAIYVIARRVVNGVSKRYVERMASRQLTKYDSGDYVYDRAFFVDSGLTYDGRRTGMATLTGGTDWLFPNPLTLTSSVSTFNAGMVGRSVVMYGGGDEERIGDLLTSRIIGYTSPTVVTVEPQTIIPDSLRGVSATRWGLAATTISGLGHLEGKTVSILADGNVMPQRVVTGGAIDVVDPVLVAHVGLPITADFETLDITIGTTPAFLAARKNINEVVIITEESRGIFAGSDADNLYEYKQRSTENYGQPIDLLTGRAEVPISAKWDTAGRIFIRQTDPLPLTILGVMPNVKAGG</sequence>
<dbReference type="RefSeq" id="WP_103437684.1">
    <property type="nucleotide sequence ID" value="NZ_MIND01000018.1"/>
</dbReference>
<evidence type="ECO:0000313" key="2">
    <source>
        <dbReference type="Proteomes" id="UP000237194"/>
    </source>
</evidence>
<evidence type="ECO:0008006" key="3">
    <source>
        <dbReference type="Google" id="ProtNLM"/>
    </source>
</evidence>
<dbReference type="InterPro" id="IPR013783">
    <property type="entry name" value="Ig-like_fold"/>
</dbReference>